<keyword evidence="1" id="KW-0472">Membrane</keyword>
<evidence type="ECO:0000256" key="1">
    <source>
        <dbReference type="SAM" id="Phobius"/>
    </source>
</evidence>
<dbReference type="Proteomes" id="UP000095401">
    <property type="component" value="Chromosome"/>
</dbReference>
<keyword evidence="1" id="KW-1133">Transmembrane helix</keyword>
<keyword evidence="1" id="KW-0812">Transmembrane</keyword>
<sequence length="60" mass="6928">MNLQSALTWVVYKASERAFLACWLARILLLLMYADRFRRMLRVVMDEIIGDTGIDQAAHA</sequence>
<keyword evidence="3" id="KW-1185">Reference proteome</keyword>
<dbReference type="EMBL" id="CP017415">
    <property type="protein sequence ID" value="AOU99003.1"/>
    <property type="molecule type" value="Genomic_DNA"/>
</dbReference>
<proteinExistence type="predicted"/>
<accession>A0A1D8IRH5</accession>
<gene>
    <name evidence="2" type="ORF">BI364_14505</name>
</gene>
<evidence type="ECO:0000313" key="2">
    <source>
        <dbReference type="EMBL" id="AOU99003.1"/>
    </source>
</evidence>
<dbReference type="AlphaFoldDB" id="A0A1D8IRH5"/>
<feature type="transmembrane region" description="Helical" evidence="1">
    <location>
        <begin position="17"/>
        <end position="34"/>
    </location>
</feature>
<protein>
    <submittedName>
        <fullName evidence="2">Uncharacterized protein</fullName>
    </submittedName>
</protein>
<name>A0A1D8IRH5_9GAMM</name>
<organism evidence="2 3">
    <name type="scientific">Acidihalobacter yilgarnensis</name>
    <dbReference type="NCBI Taxonomy" id="2819280"/>
    <lineage>
        <taxon>Bacteria</taxon>
        <taxon>Pseudomonadati</taxon>
        <taxon>Pseudomonadota</taxon>
        <taxon>Gammaproteobacteria</taxon>
        <taxon>Chromatiales</taxon>
        <taxon>Ectothiorhodospiraceae</taxon>
        <taxon>Acidihalobacter</taxon>
    </lineage>
</organism>
<dbReference type="KEGG" id="aprs:BI364_14505"/>
<evidence type="ECO:0000313" key="3">
    <source>
        <dbReference type="Proteomes" id="UP000095401"/>
    </source>
</evidence>
<reference evidence="3" key="1">
    <citation type="submission" date="2016-09" db="EMBL/GenBank/DDBJ databases">
        <title>Acidihalobacter prosperus F5.</title>
        <authorList>
            <person name="Khaleque H.N."/>
            <person name="Ramsay J.P."/>
            <person name="Kaksonen A.H."/>
            <person name="Boxall N.J."/>
            <person name="Watkin E.L.J."/>
        </authorList>
    </citation>
    <scope>NUCLEOTIDE SEQUENCE [LARGE SCALE GENOMIC DNA]</scope>
    <source>
        <strain evidence="3">F5</strain>
    </source>
</reference>